<dbReference type="OrthoDB" id="9794372at2"/>
<gene>
    <name evidence="8" type="ORF">EV696_102375</name>
</gene>
<dbReference type="PANTHER" id="PTHR43133">
    <property type="entry name" value="RNA POLYMERASE ECF-TYPE SIGMA FACTO"/>
    <property type="match status" value="1"/>
</dbReference>
<dbReference type="InterPro" id="IPR036388">
    <property type="entry name" value="WH-like_DNA-bd_sf"/>
</dbReference>
<dbReference type="AlphaFoldDB" id="A0A4R6UU64"/>
<organism evidence="8 9">
    <name type="scientific">Permianibacter aggregans</name>
    <dbReference type="NCBI Taxonomy" id="1510150"/>
    <lineage>
        <taxon>Bacteria</taxon>
        <taxon>Pseudomonadati</taxon>
        <taxon>Pseudomonadota</taxon>
        <taxon>Gammaproteobacteria</taxon>
        <taxon>Pseudomonadales</taxon>
        <taxon>Pseudomonadaceae</taxon>
        <taxon>Permianibacter</taxon>
    </lineage>
</organism>
<proteinExistence type="inferred from homology"/>
<protein>
    <submittedName>
        <fullName evidence="8">RNA polymerase sigma-70 factor (ECF subfamily)</fullName>
    </submittedName>
</protein>
<dbReference type="GO" id="GO:0006352">
    <property type="term" value="P:DNA-templated transcription initiation"/>
    <property type="evidence" value="ECO:0007669"/>
    <property type="project" value="InterPro"/>
</dbReference>
<dbReference type="InterPro" id="IPR013249">
    <property type="entry name" value="RNA_pol_sigma70_r4_t2"/>
</dbReference>
<dbReference type="InterPro" id="IPR014284">
    <property type="entry name" value="RNA_pol_sigma-70_dom"/>
</dbReference>
<evidence type="ECO:0000259" key="7">
    <source>
        <dbReference type="Pfam" id="PF08281"/>
    </source>
</evidence>
<dbReference type="NCBIfam" id="TIGR02937">
    <property type="entry name" value="sigma70-ECF"/>
    <property type="match status" value="1"/>
</dbReference>
<feature type="domain" description="RNA polymerase sigma factor 70 region 4 type 2" evidence="7">
    <location>
        <begin position="121"/>
        <end position="174"/>
    </location>
</feature>
<keyword evidence="3" id="KW-0731">Sigma factor</keyword>
<dbReference type="RefSeq" id="WP_133588077.1">
    <property type="nucleotide sequence ID" value="NZ_CP037953.1"/>
</dbReference>
<evidence type="ECO:0000313" key="8">
    <source>
        <dbReference type="EMBL" id="TDQ50692.1"/>
    </source>
</evidence>
<evidence type="ECO:0000256" key="1">
    <source>
        <dbReference type="ARBA" id="ARBA00010641"/>
    </source>
</evidence>
<accession>A0A4R6UU64</accession>
<evidence type="ECO:0000313" key="9">
    <source>
        <dbReference type="Proteomes" id="UP000295375"/>
    </source>
</evidence>
<dbReference type="GO" id="GO:0003677">
    <property type="term" value="F:DNA binding"/>
    <property type="evidence" value="ECO:0007669"/>
    <property type="project" value="UniProtKB-KW"/>
</dbReference>
<dbReference type="GO" id="GO:0016987">
    <property type="term" value="F:sigma factor activity"/>
    <property type="evidence" value="ECO:0007669"/>
    <property type="project" value="UniProtKB-KW"/>
</dbReference>
<comment type="caution">
    <text evidence="8">The sequence shown here is derived from an EMBL/GenBank/DDBJ whole genome shotgun (WGS) entry which is preliminary data.</text>
</comment>
<dbReference type="Gene3D" id="1.10.1740.10">
    <property type="match status" value="1"/>
</dbReference>
<evidence type="ECO:0000259" key="6">
    <source>
        <dbReference type="Pfam" id="PF04542"/>
    </source>
</evidence>
<dbReference type="Gene3D" id="1.10.10.10">
    <property type="entry name" value="Winged helix-like DNA-binding domain superfamily/Winged helix DNA-binding domain"/>
    <property type="match status" value="1"/>
</dbReference>
<dbReference type="InterPro" id="IPR007627">
    <property type="entry name" value="RNA_pol_sigma70_r2"/>
</dbReference>
<evidence type="ECO:0000256" key="5">
    <source>
        <dbReference type="ARBA" id="ARBA00023163"/>
    </source>
</evidence>
<keyword evidence="5" id="KW-0804">Transcription</keyword>
<dbReference type="InterPro" id="IPR039425">
    <property type="entry name" value="RNA_pol_sigma-70-like"/>
</dbReference>
<sequence>MWLLDDDKQLISRALSGSERAWVKLVRRYESRVYNLAYRMTGSQQDALDLMQESFLAAFRNLPNYRHDGPFPAWLLRITSHRSVDFLRRRRGNPLHRAEDVQDHEPASGSLESDAEHHQLRRQLLTVLQRLPFEQRQVVELKFFQGLTFEDIAGQIGIPANTAKTRLYAALKTMRGHKELYHAL</sequence>
<keyword evidence="9" id="KW-1185">Reference proteome</keyword>
<dbReference type="Proteomes" id="UP000295375">
    <property type="component" value="Unassembled WGS sequence"/>
</dbReference>
<reference evidence="8 9" key="1">
    <citation type="submission" date="2019-03" db="EMBL/GenBank/DDBJ databases">
        <title>Genomic Encyclopedia of Type Strains, Phase IV (KMG-IV): sequencing the most valuable type-strain genomes for metagenomic binning, comparative biology and taxonomic classification.</title>
        <authorList>
            <person name="Goeker M."/>
        </authorList>
    </citation>
    <scope>NUCLEOTIDE SEQUENCE [LARGE SCALE GENOMIC DNA]</scope>
    <source>
        <strain evidence="8 9">DSM 103792</strain>
    </source>
</reference>
<dbReference type="Pfam" id="PF04542">
    <property type="entry name" value="Sigma70_r2"/>
    <property type="match status" value="1"/>
</dbReference>
<name>A0A4R6UU64_9GAMM</name>
<dbReference type="InterPro" id="IPR013324">
    <property type="entry name" value="RNA_pol_sigma_r3/r4-like"/>
</dbReference>
<comment type="similarity">
    <text evidence="1">Belongs to the sigma-70 factor family. ECF subfamily.</text>
</comment>
<keyword evidence="4" id="KW-0238">DNA-binding</keyword>
<dbReference type="SUPFAM" id="SSF88659">
    <property type="entry name" value="Sigma3 and sigma4 domains of RNA polymerase sigma factors"/>
    <property type="match status" value="1"/>
</dbReference>
<evidence type="ECO:0000256" key="3">
    <source>
        <dbReference type="ARBA" id="ARBA00023082"/>
    </source>
</evidence>
<dbReference type="Pfam" id="PF08281">
    <property type="entry name" value="Sigma70_r4_2"/>
    <property type="match status" value="1"/>
</dbReference>
<dbReference type="SUPFAM" id="SSF88946">
    <property type="entry name" value="Sigma2 domain of RNA polymerase sigma factors"/>
    <property type="match status" value="1"/>
</dbReference>
<dbReference type="EMBL" id="SNYM01000002">
    <property type="protein sequence ID" value="TDQ50692.1"/>
    <property type="molecule type" value="Genomic_DNA"/>
</dbReference>
<feature type="domain" description="RNA polymerase sigma-70 region 2" evidence="6">
    <location>
        <begin position="25"/>
        <end position="91"/>
    </location>
</feature>
<dbReference type="CDD" id="cd06171">
    <property type="entry name" value="Sigma70_r4"/>
    <property type="match status" value="1"/>
</dbReference>
<dbReference type="InterPro" id="IPR013325">
    <property type="entry name" value="RNA_pol_sigma_r2"/>
</dbReference>
<evidence type="ECO:0000256" key="4">
    <source>
        <dbReference type="ARBA" id="ARBA00023125"/>
    </source>
</evidence>
<keyword evidence="2" id="KW-0805">Transcription regulation</keyword>
<dbReference type="PANTHER" id="PTHR43133:SF8">
    <property type="entry name" value="RNA POLYMERASE SIGMA FACTOR HI_1459-RELATED"/>
    <property type="match status" value="1"/>
</dbReference>
<evidence type="ECO:0000256" key="2">
    <source>
        <dbReference type="ARBA" id="ARBA00023015"/>
    </source>
</evidence>